<dbReference type="PANTHER" id="PTHR34773:SF1">
    <property type="entry name" value="FLAGELLAR SECRETION CHAPERONE FLIS"/>
    <property type="match status" value="1"/>
</dbReference>
<accession>A0A077AUT6</accession>
<dbReference type="InterPro" id="IPR036584">
    <property type="entry name" value="FliS_sf"/>
</dbReference>
<evidence type="ECO:0000313" key="8">
    <source>
        <dbReference type="Proteomes" id="UP000028926"/>
    </source>
</evidence>
<dbReference type="Pfam" id="PF02561">
    <property type="entry name" value="FliS"/>
    <property type="match status" value="1"/>
</dbReference>
<sequence length="141" mass="15893">MYNAQMRQYHKAEVVTASQMVQVAILLDHCAGLLRRAKVAIETKDYEQRHHCIDKVMVIISSIQSSLVVDRSPEIAEISAFFNNIVTFLLEVTLKEDTNLCEQVQIALSEMASIWRLADSHKSSPNKTDVSPVSDSMIMNI</sequence>
<evidence type="ECO:0000256" key="4">
    <source>
        <dbReference type="ARBA" id="ARBA00022795"/>
    </source>
</evidence>
<organism evidence="7 8">
    <name type="scientific">Candidatus Odyssella acanthamoebae</name>
    <dbReference type="NCBI Taxonomy" id="91604"/>
    <lineage>
        <taxon>Bacteria</taxon>
        <taxon>Pseudomonadati</taxon>
        <taxon>Pseudomonadota</taxon>
        <taxon>Alphaproteobacteria</taxon>
        <taxon>Holosporales</taxon>
        <taxon>Candidatus Paracaedibacteraceae</taxon>
        <taxon>Candidatus Odyssella</taxon>
    </lineage>
</organism>
<gene>
    <name evidence="7" type="ORF">ID47_02170</name>
</gene>
<dbReference type="SUPFAM" id="SSF101116">
    <property type="entry name" value="Flagellar export chaperone FliS"/>
    <property type="match status" value="1"/>
</dbReference>
<feature type="region of interest" description="Disordered" evidence="6">
    <location>
        <begin position="121"/>
        <end position="141"/>
    </location>
</feature>
<evidence type="ECO:0000313" key="7">
    <source>
        <dbReference type="EMBL" id="AIK95794.1"/>
    </source>
</evidence>
<dbReference type="EMBL" id="CP008941">
    <property type="protein sequence ID" value="AIK95794.1"/>
    <property type="molecule type" value="Genomic_DNA"/>
</dbReference>
<dbReference type="PANTHER" id="PTHR34773">
    <property type="entry name" value="FLAGELLAR SECRETION CHAPERONE FLIS"/>
    <property type="match status" value="1"/>
</dbReference>
<feature type="compositionally biased region" description="Polar residues" evidence="6">
    <location>
        <begin position="123"/>
        <end position="141"/>
    </location>
</feature>
<keyword evidence="5" id="KW-0143">Chaperone</keyword>
<keyword evidence="8" id="KW-1185">Reference proteome</keyword>
<dbReference type="GO" id="GO:0005829">
    <property type="term" value="C:cytosol"/>
    <property type="evidence" value="ECO:0007669"/>
    <property type="project" value="UniProtKB-SubCell"/>
</dbReference>
<keyword evidence="4" id="KW-1005">Bacterial flagellum biogenesis</keyword>
<dbReference type="GO" id="GO:0044780">
    <property type="term" value="P:bacterial-type flagellum assembly"/>
    <property type="evidence" value="ECO:0007669"/>
    <property type="project" value="InterPro"/>
</dbReference>
<evidence type="ECO:0008006" key="9">
    <source>
        <dbReference type="Google" id="ProtNLM"/>
    </source>
</evidence>
<dbReference type="HOGENOM" id="CLU_1821863_0_0_5"/>
<dbReference type="STRING" id="91604.ID47_02170"/>
<evidence type="ECO:0000256" key="1">
    <source>
        <dbReference type="ARBA" id="ARBA00004514"/>
    </source>
</evidence>
<reference evidence="7 8" key="1">
    <citation type="submission" date="2014-07" db="EMBL/GenBank/DDBJ databases">
        <title>Comparative genomic insights into amoeba endosymbionts belonging to the families of Holosporaceae and Candidatus Midichloriaceae within Rickettsiales.</title>
        <authorList>
            <person name="Wang Z."/>
            <person name="Wu M."/>
        </authorList>
    </citation>
    <scope>NUCLEOTIDE SEQUENCE [LARGE SCALE GENOMIC DNA]</scope>
    <source>
        <strain evidence="7">PRA3</strain>
    </source>
</reference>
<dbReference type="RefSeq" id="WP_038463316.1">
    <property type="nucleotide sequence ID" value="NZ_CP008941.1"/>
</dbReference>
<keyword evidence="3" id="KW-0963">Cytoplasm</keyword>
<dbReference type="eggNOG" id="ENOG5032N9R">
    <property type="taxonomic scope" value="Bacteria"/>
</dbReference>
<comment type="subcellular location">
    <subcellularLocation>
        <location evidence="1">Cytoplasm</location>
        <location evidence="1">Cytosol</location>
    </subcellularLocation>
</comment>
<proteinExistence type="inferred from homology"/>
<dbReference type="Gene3D" id="1.20.120.340">
    <property type="entry name" value="Flagellar protein FliS"/>
    <property type="match status" value="1"/>
</dbReference>
<evidence type="ECO:0000256" key="3">
    <source>
        <dbReference type="ARBA" id="ARBA00022490"/>
    </source>
</evidence>
<evidence type="ECO:0000256" key="5">
    <source>
        <dbReference type="ARBA" id="ARBA00023186"/>
    </source>
</evidence>
<dbReference type="GO" id="GO:0071973">
    <property type="term" value="P:bacterial-type flagellum-dependent cell motility"/>
    <property type="evidence" value="ECO:0007669"/>
    <property type="project" value="TreeGrafter"/>
</dbReference>
<dbReference type="InterPro" id="IPR003713">
    <property type="entry name" value="FliS"/>
</dbReference>
<comment type="similarity">
    <text evidence="2">Belongs to the FliS family.</text>
</comment>
<evidence type="ECO:0000256" key="6">
    <source>
        <dbReference type="SAM" id="MobiDB-lite"/>
    </source>
</evidence>
<evidence type="ECO:0000256" key="2">
    <source>
        <dbReference type="ARBA" id="ARBA00008787"/>
    </source>
</evidence>
<dbReference type="AlphaFoldDB" id="A0A077AUT6"/>
<dbReference type="KEGG" id="paca:ID47_02170"/>
<dbReference type="Proteomes" id="UP000028926">
    <property type="component" value="Chromosome"/>
</dbReference>
<name>A0A077AUT6_9PROT</name>
<protein>
    <recommendedName>
        <fullName evidence="9">Flagellar secretion chaperone FliS</fullName>
    </recommendedName>
</protein>
<dbReference type="OrthoDB" id="8480382at2"/>